<proteinExistence type="predicted"/>
<gene>
    <name evidence="3" type="ORF">NITINOP_0427</name>
</gene>
<reference evidence="4" key="1">
    <citation type="submission" date="2015-09" db="EMBL/GenBank/DDBJ databases">
        <authorList>
            <person name="Daims H."/>
        </authorList>
    </citation>
    <scope>NUCLEOTIDE SEQUENCE [LARGE SCALE GENOMIC DNA]</scope>
</reference>
<feature type="transmembrane region" description="Helical" evidence="2">
    <location>
        <begin position="31"/>
        <end position="49"/>
    </location>
</feature>
<evidence type="ECO:0000256" key="1">
    <source>
        <dbReference type="SAM" id="MobiDB-lite"/>
    </source>
</evidence>
<protein>
    <submittedName>
        <fullName evidence="3">Uncharacterized protein</fullName>
    </submittedName>
</protein>
<feature type="transmembrane region" description="Helical" evidence="2">
    <location>
        <begin position="155"/>
        <end position="173"/>
    </location>
</feature>
<feature type="transmembrane region" description="Helical" evidence="2">
    <location>
        <begin position="365"/>
        <end position="389"/>
    </location>
</feature>
<feature type="transmembrane region" description="Helical" evidence="2">
    <location>
        <begin position="258"/>
        <end position="278"/>
    </location>
</feature>
<dbReference type="AlphaFoldDB" id="A0A0S4KSW2"/>
<dbReference type="RefSeq" id="WP_062482613.1">
    <property type="nucleotide sequence ID" value="NZ_LN885086.1"/>
</dbReference>
<dbReference type="STRING" id="1715989.NITINOP_0427"/>
<feature type="transmembrane region" description="Helical" evidence="2">
    <location>
        <begin position="61"/>
        <end position="81"/>
    </location>
</feature>
<dbReference type="KEGG" id="nio:NITINOP_0427"/>
<feature type="region of interest" description="Disordered" evidence="1">
    <location>
        <begin position="450"/>
        <end position="469"/>
    </location>
</feature>
<dbReference type="Proteomes" id="UP000066284">
    <property type="component" value="Chromosome 1"/>
</dbReference>
<keyword evidence="2" id="KW-0472">Membrane</keyword>
<feature type="transmembrane region" description="Helical" evidence="2">
    <location>
        <begin position="203"/>
        <end position="220"/>
    </location>
</feature>
<sequence length="486" mass="53945">MVYLLSFIWSIGLAAALFVHFQRNSSGREFVTVYLINFILQFLLLDLALQYVRGGRSPQGAYYIAMAVALSMVHILFVWSLGKVPSFSTNSRLAFQSLLTAGYSFARYGILLWLAVRVYLYAKYGAQSFSYITLFDRDARYGSPISYADTVLRTVALYLANGAAMALVVQIAVRGWRAISLFEWALLAIFFVFVLLGEAPLGVRRTVILYVLIFLLTFAMTRGVSWRAVGIAVVLGVAGIAFMGYYQRIRFNAANPEVYRLLSSGNISQILAGVVAYLTPHPQPDGTQVFRSGGLDFFATCLRAVDQTGKTMGGSLLTFSFYKVIPAAFYSGKSRLDIDEVVVQFFQLEERDYASSILANLYVDFGIVGILLAPLLWWVTVYVALAILARTKKNGAFAVGLAGMIFGLLSMVESTLIHLFVYVRDMLFVLPVFYLVGLAIGRYKETMSAHDQQDKPQSTTPEESTVAIPLQSRRYPLLLDKAGEGK</sequence>
<evidence type="ECO:0000256" key="2">
    <source>
        <dbReference type="SAM" id="Phobius"/>
    </source>
</evidence>
<keyword evidence="2" id="KW-0812">Transmembrane</keyword>
<evidence type="ECO:0000313" key="4">
    <source>
        <dbReference type="Proteomes" id="UP000066284"/>
    </source>
</evidence>
<feature type="transmembrane region" description="Helical" evidence="2">
    <location>
        <begin position="179"/>
        <end position="196"/>
    </location>
</feature>
<accession>A0A0S4KSW2</accession>
<dbReference type="EMBL" id="LN885086">
    <property type="protein sequence ID" value="CUQ65403.1"/>
    <property type="molecule type" value="Genomic_DNA"/>
</dbReference>
<feature type="transmembrane region" description="Helical" evidence="2">
    <location>
        <begin position="426"/>
        <end position="443"/>
    </location>
</feature>
<feature type="transmembrane region" description="Helical" evidence="2">
    <location>
        <begin position="396"/>
        <end position="420"/>
    </location>
</feature>
<organism evidence="3 4">
    <name type="scientific">Candidatus Nitrospira inopinata</name>
    <dbReference type="NCBI Taxonomy" id="1715989"/>
    <lineage>
        <taxon>Bacteria</taxon>
        <taxon>Pseudomonadati</taxon>
        <taxon>Nitrospirota</taxon>
        <taxon>Nitrospiria</taxon>
        <taxon>Nitrospirales</taxon>
        <taxon>Nitrospiraceae</taxon>
        <taxon>Nitrospira</taxon>
    </lineage>
</organism>
<feature type="transmembrane region" description="Helical" evidence="2">
    <location>
        <begin position="226"/>
        <end position="246"/>
    </location>
</feature>
<keyword evidence="2" id="KW-1133">Transmembrane helix</keyword>
<feature type="transmembrane region" description="Helical" evidence="2">
    <location>
        <begin position="101"/>
        <end position="120"/>
    </location>
</feature>
<keyword evidence="4" id="KW-1185">Reference proteome</keyword>
<name>A0A0S4KSW2_9BACT</name>
<evidence type="ECO:0000313" key="3">
    <source>
        <dbReference type="EMBL" id="CUQ65403.1"/>
    </source>
</evidence>